<accession>A0A8K1CG91</accession>
<dbReference type="AlphaFoldDB" id="A0A8K1CG91"/>
<feature type="signal peptide" evidence="3">
    <location>
        <begin position="1"/>
        <end position="21"/>
    </location>
</feature>
<feature type="compositionally biased region" description="Low complexity" evidence="1">
    <location>
        <begin position="306"/>
        <end position="337"/>
    </location>
</feature>
<feature type="region of interest" description="Disordered" evidence="1">
    <location>
        <begin position="263"/>
        <end position="354"/>
    </location>
</feature>
<protein>
    <submittedName>
        <fullName evidence="4">Uncharacterized protein</fullName>
    </submittedName>
</protein>
<evidence type="ECO:0000256" key="1">
    <source>
        <dbReference type="SAM" id="MobiDB-lite"/>
    </source>
</evidence>
<organism evidence="4 5">
    <name type="scientific">Pythium oligandrum</name>
    <name type="common">Mycoparasitic fungus</name>
    <dbReference type="NCBI Taxonomy" id="41045"/>
    <lineage>
        <taxon>Eukaryota</taxon>
        <taxon>Sar</taxon>
        <taxon>Stramenopiles</taxon>
        <taxon>Oomycota</taxon>
        <taxon>Peronosporomycetes</taxon>
        <taxon>Pythiales</taxon>
        <taxon>Pythiaceae</taxon>
        <taxon>Pythium</taxon>
    </lineage>
</organism>
<name>A0A8K1CG91_PYTOL</name>
<evidence type="ECO:0000256" key="2">
    <source>
        <dbReference type="SAM" id="Phobius"/>
    </source>
</evidence>
<proteinExistence type="predicted"/>
<keyword evidence="2" id="KW-0812">Transmembrane</keyword>
<gene>
    <name evidence="4" type="ORF">Poli38472_005400</name>
</gene>
<reference evidence="4" key="1">
    <citation type="submission" date="2019-03" db="EMBL/GenBank/DDBJ databases">
        <title>Long read genome sequence of the mycoparasitic Pythium oligandrum ATCC 38472 isolated from sugarbeet rhizosphere.</title>
        <authorList>
            <person name="Gaulin E."/>
        </authorList>
    </citation>
    <scope>NUCLEOTIDE SEQUENCE</scope>
    <source>
        <strain evidence="4">ATCC 38472_TT</strain>
    </source>
</reference>
<dbReference type="OrthoDB" id="168133at2759"/>
<evidence type="ECO:0000256" key="3">
    <source>
        <dbReference type="SAM" id="SignalP"/>
    </source>
</evidence>
<evidence type="ECO:0000313" key="4">
    <source>
        <dbReference type="EMBL" id="TMW62782.1"/>
    </source>
</evidence>
<comment type="caution">
    <text evidence="4">The sequence shown here is derived from an EMBL/GenBank/DDBJ whole genome shotgun (WGS) entry which is preliminary data.</text>
</comment>
<keyword evidence="2" id="KW-1133">Transmembrane helix</keyword>
<feature type="transmembrane region" description="Helical" evidence="2">
    <location>
        <begin position="231"/>
        <end position="253"/>
    </location>
</feature>
<feature type="chain" id="PRO_5035428274" evidence="3">
    <location>
        <begin position="22"/>
        <end position="498"/>
    </location>
</feature>
<dbReference type="Proteomes" id="UP000794436">
    <property type="component" value="Unassembled WGS sequence"/>
</dbReference>
<keyword evidence="3" id="KW-0732">Signal</keyword>
<sequence>MRNIFVLASVATALVASSVHALFDSFEHDGKTTYCWSIPENYGVKLAPWSDKVLESKGSGCPVSMEISVAKTKLAIGEYISATWTVTLERSRLKSNDMQTDQYYQTNDKVTGDTVDIIHAAVHSCEYGSNCDSFRIGNKYAGNTPIQVAKLNGKDSYTFTSTGELKYSQSGDYSVMAHVIFPGNTSQSRFDYAAYTRLSVSTETAGSSAGDSTSGAKGGSGSSGGGLSTTVVVIIIVASVVFVLIVVVCICCFKRRNTGRKVSRPQPAFFAGSPTGSPHSYDKNYGPYPNNEIVGSGGPSMNSLKPSPYQQYSGGGSSSHPTSFSSGGSGSRSYASGNAPPSTHYRPGEPPLFNREGQLRYMESTRSYQYEVNTQTRQKEPAKIFSTQNSIDFVYPDTDSSIDMVDTTYRKQFADIDDSTRSRESMDSYGGFLVESNNSAHVFDFDDTNRSSGYSYAGVTSAEAYGYADESNRSYHYKDDLDTRQLNTTDLRKMHVEI</sequence>
<feature type="region of interest" description="Disordered" evidence="1">
    <location>
        <begin position="204"/>
        <end position="224"/>
    </location>
</feature>
<dbReference type="EMBL" id="SPLM01000073">
    <property type="protein sequence ID" value="TMW62782.1"/>
    <property type="molecule type" value="Genomic_DNA"/>
</dbReference>
<evidence type="ECO:0000313" key="5">
    <source>
        <dbReference type="Proteomes" id="UP000794436"/>
    </source>
</evidence>
<feature type="compositionally biased region" description="Low complexity" evidence="1">
    <location>
        <begin position="204"/>
        <end position="215"/>
    </location>
</feature>
<keyword evidence="2" id="KW-0472">Membrane</keyword>
<keyword evidence="5" id="KW-1185">Reference proteome</keyword>